<keyword evidence="4" id="KW-0067">ATP-binding</keyword>
<proteinExistence type="predicted"/>
<evidence type="ECO:0000256" key="3">
    <source>
        <dbReference type="ARBA" id="ARBA00022741"/>
    </source>
</evidence>
<reference evidence="7" key="1">
    <citation type="submission" date="2021-04" db="EMBL/GenBank/DDBJ databases">
        <authorList>
            <person name="Hartkoorn R.C."/>
            <person name="Beaudoing E."/>
            <person name="Hot D."/>
        </authorList>
    </citation>
    <scope>NUCLEOTIDE SEQUENCE</scope>
    <source>
        <strain evidence="7">NRRL B-16292</strain>
    </source>
</reference>
<keyword evidence="8" id="KW-1185">Reference proteome</keyword>
<evidence type="ECO:0000256" key="1">
    <source>
        <dbReference type="ARBA" id="ARBA00022598"/>
    </source>
</evidence>
<organism evidence="7 8">
    <name type="scientific">Dactylosporangium fulvum</name>
    <dbReference type="NCBI Taxonomy" id="53359"/>
    <lineage>
        <taxon>Bacteria</taxon>
        <taxon>Bacillati</taxon>
        <taxon>Actinomycetota</taxon>
        <taxon>Actinomycetes</taxon>
        <taxon>Micromonosporales</taxon>
        <taxon>Micromonosporaceae</taxon>
        <taxon>Dactylosporangium</taxon>
    </lineage>
</organism>
<dbReference type="EMBL" id="CP073720">
    <property type="protein sequence ID" value="UWP82510.1"/>
    <property type="molecule type" value="Genomic_DNA"/>
</dbReference>
<dbReference type="Pfam" id="PF03738">
    <property type="entry name" value="GSP_synth"/>
    <property type="match status" value="1"/>
</dbReference>
<dbReference type="RefSeq" id="WP_259860280.1">
    <property type="nucleotide sequence ID" value="NZ_BAAAST010000023.1"/>
</dbReference>
<evidence type="ECO:0000259" key="6">
    <source>
        <dbReference type="Pfam" id="PF03738"/>
    </source>
</evidence>
<feature type="domain" description="Glutathionylspermidine synthase pre-ATP-grasp-like" evidence="6">
    <location>
        <begin position="13"/>
        <end position="430"/>
    </location>
</feature>
<evidence type="ECO:0000256" key="2">
    <source>
        <dbReference type="ARBA" id="ARBA00022723"/>
    </source>
</evidence>
<evidence type="ECO:0000313" key="8">
    <source>
        <dbReference type="Proteomes" id="UP001059617"/>
    </source>
</evidence>
<dbReference type="Proteomes" id="UP001059617">
    <property type="component" value="Chromosome"/>
</dbReference>
<keyword evidence="2" id="KW-0479">Metal-binding</keyword>
<reference evidence="7" key="2">
    <citation type="submission" date="2022-09" db="EMBL/GenBank/DDBJ databases">
        <title>Biosynthetic gene clusters of Dactylosporangioum fulvum.</title>
        <authorList>
            <person name="Caradec T."/>
        </authorList>
    </citation>
    <scope>NUCLEOTIDE SEQUENCE</scope>
    <source>
        <strain evidence="7">NRRL B-16292</strain>
    </source>
</reference>
<dbReference type="SUPFAM" id="SSF56059">
    <property type="entry name" value="Glutathione synthetase ATP-binding domain-like"/>
    <property type="match status" value="1"/>
</dbReference>
<dbReference type="InterPro" id="IPR016185">
    <property type="entry name" value="PreATP-grasp_dom_sf"/>
</dbReference>
<keyword evidence="3" id="KW-0547">Nucleotide-binding</keyword>
<evidence type="ECO:0000313" key="7">
    <source>
        <dbReference type="EMBL" id="UWP82510.1"/>
    </source>
</evidence>
<evidence type="ECO:0000256" key="5">
    <source>
        <dbReference type="ARBA" id="ARBA00022842"/>
    </source>
</evidence>
<name>A0ABY5VY03_9ACTN</name>
<gene>
    <name evidence="7" type="ORF">Dfulv_46985</name>
</gene>
<keyword evidence="1" id="KW-0436">Ligase</keyword>
<dbReference type="Gene3D" id="3.30.1490.330">
    <property type="match status" value="1"/>
</dbReference>
<dbReference type="InterPro" id="IPR005494">
    <property type="entry name" value="GSPS_pre-ATP-grasp-like_dom"/>
</dbReference>
<evidence type="ECO:0000256" key="4">
    <source>
        <dbReference type="ARBA" id="ARBA00022840"/>
    </source>
</evidence>
<protein>
    <submittedName>
        <fullName evidence="7">Glutathionylspermidine synthase family protein</fullName>
    </submittedName>
</protein>
<sequence length="434" mass="48832">MRRIATGVVRPGWRETIAGQGLVYNDTALPSGGAVSYWREGPFYDFTSAEVDSLHTDAETLFEMCVAAGDHMLDERMLGRLGIPEFAWDQVARTWYDDETEPGGRSRGDFSPSVYGRFDLRYTGTDGARPQLLEFNADTPTALPESAVIQWYWHQQTAQGKDQWNTLHERLIAAWQRNIGRLRQARPALPDPLTIHFACDDADDSGEDVFNTEYLMETARQALGPVGCRVKFLWMSEVGAGDIAAGDHFYDADGERVYVIFKLYPWEWMTDERFARQCFRDMGDPLRNGTVWIEPPYKMLWSNKGLLPVLWKLYGDDPARRDLLLPAYFEEERPAWLTSYVRKPLLGREGANVSIVVDGVPVLSTPGPYGDGRFVCQAYAPLPGFPDEQGVPWHPVLGLWLIDGEPAGLGIRESGGLVTDNLSHFVPHTIDHTG</sequence>
<keyword evidence="5" id="KW-0460">Magnesium</keyword>
<accession>A0ABY5VY03</accession>
<dbReference type="SUPFAM" id="SSF52440">
    <property type="entry name" value="PreATP-grasp domain"/>
    <property type="match status" value="1"/>
</dbReference>